<accession>A0A916YSH1</accession>
<dbReference type="Gene3D" id="3.20.110.10">
    <property type="entry name" value="Glycoside hydrolase 38, N terminal domain"/>
    <property type="match status" value="1"/>
</dbReference>
<dbReference type="GO" id="GO:0005975">
    <property type="term" value="P:carbohydrate metabolic process"/>
    <property type="evidence" value="ECO:0007669"/>
    <property type="project" value="InterPro"/>
</dbReference>
<proteinExistence type="predicted"/>
<dbReference type="Proteomes" id="UP000612456">
    <property type="component" value="Unassembled WGS sequence"/>
</dbReference>
<keyword evidence="2" id="KW-1185">Reference proteome</keyword>
<evidence type="ECO:0000313" key="2">
    <source>
        <dbReference type="Proteomes" id="UP000612456"/>
    </source>
</evidence>
<comment type="caution">
    <text evidence="1">The sequence shown here is derived from an EMBL/GenBank/DDBJ whole genome shotgun (WGS) entry which is preliminary data.</text>
</comment>
<dbReference type="InterPro" id="IPR032482">
    <property type="entry name" value="DUF5054"/>
</dbReference>
<organism evidence="1 2">
    <name type="scientific">Paenibacillus nasutitermitis</name>
    <dbReference type="NCBI Taxonomy" id="1652958"/>
    <lineage>
        <taxon>Bacteria</taxon>
        <taxon>Bacillati</taxon>
        <taxon>Bacillota</taxon>
        <taxon>Bacilli</taxon>
        <taxon>Bacillales</taxon>
        <taxon>Paenibacillaceae</taxon>
        <taxon>Paenibacillus</taxon>
    </lineage>
</organism>
<reference evidence="1" key="2">
    <citation type="submission" date="2020-09" db="EMBL/GenBank/DDBJ databases">
        <authorList>
            <person name="Sun Q."/>
            <person name="Zhou Y."/>
        </authorList>
    </citation>
    <scope>NUCLEOTIDE SEQUENCE</scope>
    <source>
        <strain evidence="1">CGMCC 1.15178</strain>
    </source>
</reference>
<sequence>MVMNEIKTVHVVFKTHLDIGFTDLARNVLRKYKEDFIPKALSLSEELNKSEEAAGFIWTTGSWLIQEYLADALPDEKERMERAIQNGHIAWHGLPFTTHTELLDSSLFQYGLSIADRLDKRYGKKTISAKMTDVPGHTRSMIPHMSAQGIQYLHLGVNPASKVPSVPSLFVWKAADGSDLVVNYADNYGNTVQVPGLQDVLYFAHTGDNNGPPSIEAVREEFDRLRERFPGALVQASTMDAFAEKLLVFKHTLPVLTEEIGDSWIHGAASDPTKIARFREMQRIRTRWLNEGRLIEGTQECDTFSNYILLVAEHTWGMDEKTFLGDYISYTPTSFARAREKDRVTHEAIPAKYQYIGAFAMNADDKMSAAQFEGHVSGGQRSYSLLENSWQEQRNYLEQAIHALAEDKQQEMREALQHLKPQTELLEDGVEMNPLINYKLGLFQVTFGQDGSINHLIDHKDKIWADENHVLGSFFYESFGMENYHSWFEQYVENTSVTHSWSDADFGKPGMENALPTPRHQLFSPKVIAIRGLYGTLSDIVKLELELPIEAVEQLGAPRNLKIEYTFSKLEATIAVTLNWYSKQANRLPESIWFSFAPLMANSNLWKMSKMGQLVSPLEVVKNGNRNLHAVETGVHYQGSDGMASIETFDAPVLAMGERRILQFDNTFPSLEGGIHVLLYNNVWGTNFPMWFGEDSKFRFQLMLNSF</sequence>
<dbReference type="InterPro" id="IPR027291">
    <property type="entry name" value="Glyco_hydro_38_N_sf"/>
</dbReference>
<dbReference type="EMBL" id="BMHP01000001">
    <property type="protein sequence ID" value="GGD59009.1"/>
    <property type="molecule type" value="Genomic_DNA"/>
</dbReference>
<dbReference type="CDD" id="cd10791">
    <property type="entry name" value="GH38N_AMII_like_1"/>
    <property type="match status" value="1"/>
</dbReference>
<gene>
    <name evidence="1" type="ORF">GCM10010911_16060</name>
</gene>
<dbReference type="RefSeq" id="WP_229750139.1">
    <property type="nucleotide sequence ID" value="NZ_BMHP01000001.1"/>
</dbReference>
<evidence type="ECO:0008006" key="3">
    <source>
        <dbReference type="Google" id="ProtNLM"/>
    </source>
</evidence>
<dbReference type="InterPro" id="IPR011330">
    <property type="entry name" value="Glyco_hydro/deAcase_b/a-brl"/>
</dbReference>
<name>A0A916YSH1_9BACL</name>
<dbReference type="AlphaFoldDB" id="A0A916YSH1"/>
<protein>
    <recommendedName>
        <fullName evidence="3">DUF5054 domain-containing protein</fullName>
    </recommendedName>
</protein>
<evidence type="ECO:0000313" key="1">
    <source>
        <dbReference type="EMBL" id="GGD59009.1"/>
    </source>
</evidence>
<reference evidence="1" key="1">
    <citation type="journal article" date="2014" name="Int. J. Syst. Evol. Microbiol.">
        <title>Complete genome sequence of Corynebacterium casei LMG S-19264T (=DSM 44701T), isolated from a smear-ripened cheese.</title>
        <authorList>
            <consortium name="US DOE Joint Genome Institute (JGI-PGF)"/>
            <person name="Walter F."/>
            <person name="Albersmeier A."/>
            <person name="Kalinowski J."/>
            <person name="Ruckert C."/>
        </authorList>
    </citation>
    <scope>NUCLEOTIDE SEQUENCE</scope>
    <source>
        <strain evidence="1">CGMCC 1.15178</strain>
    </source>
</reference>
<dbReference type="Pfam" id="PF16477">
    <property type="entry name" value="DUF5054"/>
    <property type="match status" value="1"/>
</dbReference>
<dbReference type="SUPFAM" id="SSF88713">
    <property type="entry name" value="Glycoside hydrolase/deacetylase"/>
    <property type="match status" value="1"/>
</dbReference>